<dbReference type="InterPro" id="IPR017853">
    <property type="entry name" value="GH"/>
</dbReference>
<keyword evidence="2" id="KW-0378">Hydrolase</keyword>
<dbReference type="PROSITE" id="PS51904">
    <property type="entry name" value="GLYCOSYL_HYDROL_F25_2"/>
    <property type="match status" value="1"/>
</dbReference>
<dbReference type="Gene3D" id="3.20.20.80">
    <property type="entry name" value="Glycosidases"/>
    <property type="match status" value="1"/>
</dbReference>
<keyword evidence="6" id="KW-1185">Reference proteome</keyword>
<dbReference type="CDD" id="cd06413">
    <property type="entry name" value="GH25_muramidase_1"/>
    <property type="match status" value="1"/>
</dbReference>
<organism evidence="5 6">
    <name type="scientific">Acinetobacter qingfengensis</name>
    <dbReference type="NCBI Taxonomy" id="1262585"/>
    <lineage>
        <taxon>Bacteria</taxon>
        <taxon>Pseudomonadati</taxon>
        <taxon>Pseudomonadota</taxon>
        <taxon>Gammaproteobacteria</taxon>
        <taxon>Moraxellales</taxon>
        <taxon>Moraxellaceae</taxon>
        <taxon>Acinetobacter</taxon>
    </lineage>
</organism>
<evidence type="ECO:0000256" key="4">
    <source>
        <dbReference type="SAM" id="Phobius"/>
    </source>
</evidence>
<keyword evidence="3" id="KW-0326">Glycosidase</keyword>
<dbReference type="GO" id="GO:0009253">
    <property type="term" value="P:peptidoglycan catabolic process"/>
    <property type="evidence" value="ECO:0007669"/>
    <property type="project" value="InterPro"/>
</dbReference>
<protein>
    <recommendedName>
        <fullName evidence="7">Lysozyme</fullName>
    </recommendedName>
</protein>
<comment type="caution">
    <text evidence="5">The sequence shown here is derived from an EMBL/GenBank/DDBJ whole genome shotgun (WGS) entry which is preliminary data.</text>
</comment>
<dbReference type="GO" id="GO:0016052">
    <property type="term" value="P:carbohydrate catabolic process"/>
    <property type="evidence" value="ECO:0007669"/>
    <property type="project" value="TreeGrafter"/>
</dbReference>
<proteinExistence type="inferred from homology"/>
<dbReference type="Pfam" id="PF01183">
    <property type="entry name" value="Glyco_hydro_25"/>
    <property type="match status" value="1"/>
</dbReference>
<sequence>MKSGQYKRKRKQQYRRIGGILMAIALLSLGLAGAFYWFEQDNMPKKFAEYPVQGFDVSRHQGTIDWTKINRQQYQFVFIKATEGGDYQDAKFQENWLKAREHGLYVGAYHYFRNCKSGEEQADNFIQTVPKKSDSLPPVMDLEFQWTCPEVSAEQLQQRIQIMAKKLEQHYGKKPLLYTTPKYYQSYLQGHFQQYAIWLQDFKHFPQPHDPRPWIFWQYSHQGKITGIQGSVDLNVFRGNHAEFQRMIEYLKQK</sequence>
<keyword evidence="4" id="KW-0812">Transmembrane</keyword>
<keyword evidence="4" id="KW-1133">Transmembrane helix</keyword>
<reference evidence="5 6" key="1">
    <citation type="submission" date="2016-09" db="EMBL/GenBank/DDBJ databases">
        <authorList>
            <person name="Capua I."/>
            <person name="De Benedictis P."/>
            <person name="Joannis T."/>
            <person name="Lombin L.H."/>
            <person name="Cattoli G."/>
        </authorList>
    </citation>
    <scope>NUCLEOTIDE SEQUENCE [LARGE SCALE GENOMIC DNA]</scope>
    <source>
        <strain evidence="5 6">ANC 4671</strain>
    </source>
</reference>
<gene>
    <name evidence="5" type="ORF">BJI46_01665</name>
</gene>
<evidence type="ECO:0000256" key="1">
    <source>
        <dbReference type="ARBA" id="ARBA00010646"/>
    </source>
</evidence>
<evidence type="ECO:0000256" key="2">
    <source>
        <dbReference type="ARBA" id="ARBA00022801"/>
    </source>
</evidence>
<dbReference type="GO" id="GO:0003796">
    <property type="term" value="F:lysozyme activity"/>
    <property type="evidence" value="ECO:0007669"/>
    <property type="project" value="InterPro"/>
</dbReference>
<dbReference type="InterPro" id="IPR018077">
    <property type="entry name" value="Glyco_hydro_fam25_subgr"/>
</dbReference>
<evidence type="ECO:0008006" key="7">
    <source>
        <dbReference type="Google" id="ProtNLM"/>
    </source>
</evidence>
<evidence type="ECO:0000256" key="3">
    <source>
        <dbReference type="ARBA" id="ARBA00023295"/>
    </source>
</evidence>
<dbReference type="Proteomes" id="UP000185895">
    <property type="component" value="Unassembled WGS sequence"/>
</dbReference>
<feature type="transmembrane region" description="Helical" evidence="4">
    <location>
        <begin position="20"/>
        <end position="38"/>
    </location>
</feature>
<evidence type="ECO:0000313" key="6">
    <source>
        <dbReference type="Proteomes" id="UP000185895"/>
    </source>
</evidence>
<dbReference type="InterPro" id="IPR002053">
    <property type="entry name" value="Glyco_hydro_25"/>
</dbReference>
<dbReference type="SUPFAM" id="SSF51445">
    <property type="entry name" value="(Trans)glycosidases"/>
    <property type="match status" value="1"/>
</dbReference>
<evidence type="ECO:0000313" key="5">
    <source>
        <dbReference type="EMBL" id="OEY97162.1"/>
    </source>
</evidence>
<dbReference type="GO" id="GO:0016998">
    <property type="term" value="P:cell wall macromolecule catabolic process"/>
    <property type="evidence" value="ECO:0007669"/>
    <property type="project" value="InterPro"/>
</dbReference>
<dbReference type="RefSeq" id="WP_070069311.1">
    <property type="nucleotide sequence ID" value="NZ_MKKK01000012.1"/>
</dbReference>
<accession>A0A1E7RD29</accession>
<name>A0A1E7RD29_9GAMM</name>
<keyword evidence="4" id="KW-0472">Membrane</keyword>
<dbReference type="AlphaFoldDB" id="A0A1E7RD29"/>
<comment type="similarity">
    <text evidence="1">Belongs to the glycosyl hydrolase 25 family.</text>
</comment>
<dbReference type="SMART" id="SM00641">
    <property type="entry name" value="Glyco_25"/>
    <property type="match status" value="1"/>
</dbReference>
<dbReference type="PANTHER" id="PTHR34135:SF2">
    <property type="entry name" value="LYSOZYME"/>
    <property type="match status" value="1"/>
</dbReference>
<dbReference type="EMBL" id="MKKK01000012">
    <property type="protein sequence ID" value="OEY97162.1"/>
    <property type="molecule type" value="Genomic_DNA"/>
</dbReference>
<dbReference type="PANTHER" id="PTHR34135">
    <property type="entry name" value="LYSOZYME"/>
    <property type="match status" value="1"/>
</dbReference>
<dbReference type="STRING" id="1262585.BJI46_01665"/>